<evidence type="ECO:0000313" key="2">
    <source>
        <dbReference type="EMBL" id="KAH7014190.1"/>
    </source>
</evidence>
<dbReference type="AlphaFoldDB" id="A0A9P9BIB4"/>
<sequence>MMVTSLSPPSPSRPMITRIREPLTAQSRLSPPAPRSLTHPLAYPCQRLGHPWRIVRHCHRG</sequence>
<dbReference type="EMBL" id="JAGTJQ010000013">
    <property type="protein sequence ID" value="KAH7014190.1"/>
    <property type="molecule type" value="Genomic_DNA"/>
</dbReference>
<reference evidence="2" key="1">
    <citation type="journal article" date="2021" name="Nat. Commun.">
        <title>Genetic determinants of endophytism in the Arabidopsis root mycobiome.</title>
        <authorList>
            <person name="Mesny F."/>
            <person name="Miyauchi S."/>
            <person name="Thiergart T."/>
            <person name="Pickel B."/>
            <person name="Atanasova L."/>
            <person name="Karlsson M."/>
            <person name="Huettel B."/>
            <person name="Barry K.W."/>
            <person name="Haridas S."/>
            <person name="Chen C."/>
            <person name="Bauer D."/>
            <person name="Andreopoulos W."/>
            <person name="Pangilinan J."/>
            <person name="LaButti K."/>
            <person name="Riley R."/>
            <person name="Lipzen A."/>
            <person name="Clum A."/>
            <person name="Drula E."/>
            <person name="Henrissat B."/>
            <person name="Kohler A."/>
            <person name="Grigoriev I.V."/>
            <person name="Martin F.M."/>
            <person name="Hacquard S."/>
        </authorList>
    </citation>
    <scope>NUCLEOTIDE SEQUENCE</scope>
    <source>
        <strain evidence="2">MPI-CAGE-CH-0230</strain>
    </source>
</reference>
<feature type="region of interest" description="Disordered" evidence="1">
    <location>
        <begin position="1"/>
        <end position="36"/>
    </location>
</feature>
<dbReference type="GeneID" id="70185292"/>
<dbReference type="Proteomes" id="UP000756346">
    <property type="component" value="Unassembled WGS sequence"/>
</dbReference>
<dbReference type="RefSeq" id="XP_046005157.1">
    <property type="nucleotide sequence ID" value="XM_046155746.1"/>
</dbReference>
<organism evidence="2 3">
    <name type="scientific">Microdochium trichocladiopsis</name>
    <dbReference type="NCBI Taxonomy" id="1682393"/>
    <lineage>
        <taxon>Eukaryota</taxon>
        <taxon>Fungi</taxon>
        <taxon>Dikarya</taxon>
        <taxon>Ascomycota</taxon>
        <taxon>Pezizomycotina</taxon>
        <taxon>Sordariomycetes</taxon>
        <taxon>Xylariomycetidae</taxon>
        <taxon>Xylariales</taxon>
        <taxon>Microdochiaceae</taxon>
        <taxon>Microdochium</taxon>
    </lineage>
</organism>
<proteinExistence type="predicted"/>
<comment type="caution">
    <text evidence="2">The sequence shown here is derived from an EMBL/GenBank/DDBJ whole genome shotgun (WGS) entry which is preliminary data.</text>
</comment>
<gene>
    <name evidence="2" type="ORF">B0I36DRAFT_338375</name>
</gene>
<accession>A0A9P9BIB4</accession>
<evidence type="ECO:0000256" key="1">
    <source>
        <dbReference type="SAM" id="MobiDB-lite"/>
    </source>
</evidence>
<keyword evidence="3" id="KW-1185">Reference proteome</keyword>
<evidence type="ECO:0000313" key="3">
    <source>
        <dbReference type="Proteomes" id="UP000756346"/>
    </source>
</evidence>
<protein>
    <submittedName>
        <fullName evidence="2">Uncharacterized protein</fullName>
    </submittedName>
</protein>
<name>A0A9P9BIB4_9PEZI</name>